<sequence length="113" mass="13224">MRYSHTTQINPQPGYWVTTDRRKLKISEMDLHHIRNCIRLIERNNQTEYENHLLTLFGGLSQVGGDSAYMAIEHEIDTTKLGSLPDVHKELTKELKRKEDVGFTVRVLSKFKR</sequence>
<comment type="caution">
    <text evidence="1">The sequence shown here is derived from an EMBL/GenBank/DDBJ whole genome shotgun (WGS) entry which is preliminary data.</text>
</comment>
<reference evidence="1" key="1">
    <citation type="journal article" date="2015" name="Nature">
        <title>Complex archaea that bridge the gap between prokaryotes and eukaryotes.</title>
        <authorList>
            <person name="Spang A."/>
            <person name="Saw J.H."/>
            <person name="Jorgensen S.L."/>
            <person name="Zaremba-Niedzwiedzka K."/>
            <person name="Martijn J."/>
            <person name="Lind A.E."/>
            <person name="van Eijk R."/>
            <person name="Schleper C."/>
            <person name="Guy L."/>
            <person name="Ettema T.J."/>
        </authorList>
    </citation>
    <scope>NUCLEOTIDE SEQUENCE</scope>
</reference>
<evidence type="ECO:0000313" key="1">
    <source>
        <dbReference type="EMBL" id="KKN70535.1"/>
    </source>
</evidence>
<dbReference type="AlphaFoldDB" id="A0A0F9SND2"/>
<organism evidence="1">
    <name type="scientific">marine sediment metagenome</name>
    <dbReference type="NCBI Taxonomy" id="412755"/>
    <lineage>
        <taxon>unclassified sequences</taxon>
        <taxon>metagenomes</taxon>
        <taxon>ecological metagenomes</taxon>
    </lineage>
</organism>
<protein>
    <submittedName>
        <fullName evidence="1">Uncharacterized protein</fullName>
    </submittedName>
</protein>
<name>A0A0F9SND2_9ZZZZ</name>
<gene>
    <name evidence="1" type="ORF">LCGC14_0429660</name>
</gene>
<accession>A0A0F9SND2</accession>
<proteinExistence type="predicted"/>
<dbReference type="EMBL" id="LAZR01000401">
    <property type="protein sequence ID" value="KKN70535.1"/>
    <property type="molecule type" value="Genomic_DNA"/>
</dbReference>